<protein>
    <recommendedName>
        <fullName evidence="13">Reelin</fullName>
    </recommendedName>
</protein>
<evidence type="ECO:0000256" key="4">
    <source>
        <dbReference type="ARBA" id="ARBA00022530"/>
    </source>
</evidence>
<evidence type="ECO:0000256" key="6">
    <source>
        <dbReference type="ARBA" id="ARBA00022723"/>
    </source>
</evidence>
<evidence type="ECO:0000256" key="3">
    <source>
        <dbReference type="ARBA" id="ARBA00022525"/>
    </source>
</evidence>
<comment type="function">
    <text evidence="15">Extracellular matrix serine protease secreted by pioneer neurons that plays a role in layering of neurons in the cerebral cortex and cerebellum by coordinating cell positioning during neurodevelopment. Regulates microtubule function in neurons and neuronal migration. Binding to the extracellular domains of lipoprotein receptors VLDLR and LRP8/APOER2 induces tyrosine phosphorylation of DAB1 and modulation of TAU phosphorylation. Affects migration of sympathetic preganglionic neurons in the spinal cord, where it seems to act as a barrier to neuronal migration. Enzymatic activity is important for the modulation of cell adhesion.</text>
</comment>
<evidence type="ECO:0000313" key="17">
    <source>
        <dbReference type="RefSeq" id="XP_014667119.1"/>
    </source>
</evidence>
<evidence type="ECO:0000256" key="8">
    <source>
        <dbReference type="ARBA" id="ARBA00022825"/>
    </source>
</evidence>
<reference evidence="17" key="1">
    <citation type="submission" date="2025-08" db="UniProtKB">
        <authorList>
            <consortium name="RefSeq"/>
        </authorList>
    </citation>
    <scope>IDENTIFICATION</scope>
</reference>
<keyword evidence="16" id="KW-1185">Reference proteome</keyword>
<dbReference type="Pfam" id="PF21471">
    <property type="entry name" value="Reelin_subrepeat-B"/>
    <property type="match status" value="2"/>
</dbReference>
<evidence type="ECO:0000256" key="10">
    <source>
        <dbReference type="ARBA" id="ARBA00022837"/>
    </source>
</evidence>
<dbReference type="InterPro" id="IPR049419">
    <property type="entry name" value="Reelin_subrepeat-B"/>
</dbReference>
<evidence type="ECO:0000256" key="15">
    <source>
        <dbReference type="ARBA" id="ARBA00046064"/>
    </source>
</evidence>
<evidence type="ECO:0000256" key="5">
    <source>
        <dbReference type="ARBA" id="ARBA00022670"/>
    </source>
</evidence>
<dbReference type="GeneID" id="106808783"/>
<keyword evidence="8" id="KW-0720">Serine protease</keyword>
<proteinExistence type="inferred from homology"/>
<keyword evidence="7" id="KW-0378">Hydrolase</keyword>
<dbReference type="PANTHER" id="PTHR11841">
    <property type="entry name" value="REELIN"/>
    <property type="match status" value="1"/>
</dbReference>
<accession>A0ABM1E4J8</accession>
<comment type="subunit">
    <text evidence="14">Oligomer of disulfide-linked homodimers.</text>
</comment>
<keyword evidence="11" id="KW-0130">Cell adhesion</keyword>
<evidence type="ECO:0000256" key="11">
    <source>
        <dbReference type="ARBA" id="ARBA00022889"/>
    </source>
</evidence>
<evidence type="ECO:0000256" key="1">
    <source>
        <dbReference type="ARBA" id="ARBA00004498"/>
    </source>
</evidence>
<dbReference type="Proteomes" id="UP000695022">
    <property type="component" value="Unplaced"/>
</dbReference>
<keyword evidence="6" id="KW-0479">Metal-binding</keyword>
<evidence type="ECO:0000256" key="12">
    <source>
        <dbReference type="ARBA" id="ARBA00023773"/>
    </source>
</evidence>
<organism evidence="16 17">
    <name type="scientific">Priapulus caudatus</name>
    <name type="common">Priapulid worm</name>
    <dbReference type="NCBI Taxonomy" id="37621"/>
    <lineage>
        <taxon>Eukaryota</taxon>
        <taxon>Metazoa</taxon>
        <taxon>Ecdysozoa</taxon>
        <taxon>Scalidophora</taxon>
        <taxon>Priapulida</taxon>
        <taxon>Priapulimorpha</taxon>
        <taxon>Priapulimorphida</taxon>
        <taxon>Priapulidae</taxon>
        <taxon>Priapulus</taxon>
    </lineage>
</organism>
<evidence type="ECO:0000256" key="2">
    <source>
        <dbReference type="ARBA" id="ARBA00022473"/>
    </source>
</evidence>
<dbReference type="PANTHER" id="PTHR11841:SF1">
    <property type="entry name" value="REELIN"/>
    <property type="match status" value="1"/>
</dbReference>
<evidence type="ECO:0000256" key="14">
    <source>
        <dbReference type="ARBA" id="ARBA00044961"/>
    </source>
</evidence>
<sequence>MVHVMSLPVEARTDGVCLRWHGNQAAKSCWAIDNVVVTNNADRPRHLQDNFDSIDISNWIFFPGAQIRRACQSQGAAAVFRAAAGQTSYIETQDLDLQTPDNEDALLAVEFESNLLPDGWQLTGGTVINGQVVMSGENVRRLCTNNLDLRKAHSIQFQLHLDGTDEVEVAEVEIELKVRGSKQRLTEPIVISEEARVSVSHAIDKAYRRKSVRVCWSQRNQAVPGATGWQIDRVRVLPRVQSVVTHVAQFRISTQCGTPAAESSVALLYSTNKGRNWHPVQTSCLPGQECSGGFWADKSTYHPTDTAGWTIVTMPLPYAALTDSVRFMWRGDKRTNQSWAIDDVYIGACPAGCSGHGACTAQGCMCDHGYQGETCHLSYVSPPAFLHETFSSDQLTAGVATLEGATRGFQCGIVGSGKPLVFAGAGRRQLTTGDLCTTTNRFLQFGIRLGSNAAKGRCTAPEGRDETVLVMYSCDGELSAAFSSRTLSLMASQTRRY</sequence>
<dbReference type="Gene3D" id="2.60.120.260">
    <property type="entry name" value="Galactose-binding domain-like"/>
    <property type="match status" value="4"/>
</dbReference>
<gene>
    <name evidence="17" type="primary">LOC106808783</name>
</gene>
<name>A0ABM1E4J8_PRICU</name>
<keyword evidence="3" id="KW-0964">Secreted</keyword>
<dbReference type="RefSeq" id="XP_014667119.1">
    <property type="nucleotide sequence ID" value="XM_014811633.1"/>
</dbReference>
<comment type="subcellular location">
    <subcellularLocation>
        <location evidence="1">Secreted</location>
        <location evidence="1">Extracellular space</location>
        <location evidence="1">Extracellular matrix</location>
    </subcellularLocation>
</comment>
<evidence type="ECO:0000256" key="7">
    <source>
        <dbReference type="ARBA" id="ARBA00022801"/>
    </source>
</evidence>
<comment type="similarity">
    <text evidence="12">Belongs to the reelin family.</text>
</comment>
<keyword evidence="4" id="KW-0272">Extracellular matrix</keyword>
<dbReference type="InterPro" id="IPR034968">
    <property type="entry name" value="Reelin"/>
</dbReference>
<keyword evidence="2" id="KW-0217">Developmental protein</keyword>
<evidence type="ECO:0000256" key="13">
    <source>
        <dbReference type="ARBA" id="ARBA00023900"/>
    </source>
</evidence>
<keyword evidence="10" id="KW-0106">Calcium</keyword>
<keyword evidence="5" id="KW-0645">Protease</keyword>
<evidence type="ECO:0000256" key="9">
    <source>
        <dbReference type="ARBA" id="ARBA00022833"/>
    </source>
</evidence>
<keyword evidence="9" id="KW-0862">Zinc</keyword>
<evidence type="ECO:0000313" key="16">
    <source>
        <dbReference type="Proteomes" id="UP000695022"/>
    </source>
</evidence>